<evidence type="ECO:0000313" key="1">
    <source>
        <dbReference type="EMBL" id="OYQ32647.1"/>
    </source>
</evidence>
<dbReference type="EMBL" id="NOXU01000031">
    <property type="protein sequence ID" value="OYQ32647.1"/>
    <property type="molecule type" value="Genomic_DNA"/>
</dbReference>
<reference evidence="1 2" key="1">
    <citation type="submission" date="2017-07" db="EMBL/GenBank/DDBJ databases">
        <title>Niveispirillum cyanobacteriorum sp. nov., isolated from cyanobacterial aggregates in a eutrophic lake.</title>
        <authorList>
            <person name="Cai H."/>
        </authorList>
    </citation>
    <scope>NUCLEOTIDE SEQUENCE [LARGE SCALE GENOMIC DNA]</scope>
    <source>
        <strain evidence="2">TH1-14</strain>
    </source>
</reference>
<proteinExistence type="predicted"/>
<sequence>MIEKLTEAAIAFFVISGLAYLIGAGIAAAAENTVRKRQEGAGLDGRLQRLMILAQRLEQRKEKMLPNLVKLDAEVKSARRRQYMVNKKLLDLKTARSQLMRVLGEEDGFLRAERPARKFIAQVVNRHVQRAQMEQKEHPFLSRAWSRTQQAVIWAPTVGDAKILAEKSFPPATGFFIAEITEPHSEGDELSALEQAKLAALTQEGAASP</sequence>
<dbReference type="OrthoDB" id="7358175at2"/>
<accession>A0A255YTT4</accession>
<name>A0A255YTT4_9PROT</name>
<dbReference type="Proteomes" id="UP000216998">
    <property type="component" value="Unassembled WGS sequence"/>
</dbReference>
<dbReference type="RefSeq" id="WP_094457681.1">
    <property type="nucleotide sequence ID" value="NZ_NOXU01000031.1"/>
</dbReference>
<organism evidence="1 2">
    <name type="scientific">Niveispirillum lacus</name>
    <dbReference type="NCBI Taxonomy" id="1981099"/>
    <lineage>
        <taxon>Bacteria</taxon>
        <taxon>Pseudomonadati</taxon>
        <taxon>Pseudomonadota</taxon>
        <taxon>Alphaproteobacteria</taxon>
        <taxon>Rhodospirillales</taxon>
        <taxon>Azospirillaceae</taxon>
        <taxon>Niveispirillum</taxon>
    </lineage>
</organism>
<gene>
    <name evidence="1" type="ORF">CHU95_17905</name>
</gene>
<evidence type="ECO:0000313" key="2">
    <source>
        <dbReference type="Proteomes" id="UP000216998"/>
    </source>
</evidence>
<comment type="caution">
    <text evidence="1">The sequence shown here is derived from an EMBL/GenBank/DDBJ whole genome shotgun (WGS) entry which is preliminary data.</text>
</comment>
<keyword evidence="2" id="KW-1185">Reference proteome</keyword>
<protein>
    <submittedName>
        <fullName evidence="1">Uncharacterized protein</fullName>
    </submittedName>
</protein>
<dbReference type="AlphaFoldDB" id="A0A255YTT4"/>